<dbReference type="AlphaFoldDB" id="A0AAW1Y4T3"/>
<dbReference type="CDD" id="cd06222">
    <property type="entry name" value="RNase_H_like"/>
    <property type="match status" value="1"/>
</dbReference>
<keyword evidence="3" id="KW-1185">Reference proteome</keyword>
<dbReference type="Gene3D" id="3.30.420.10">
    <property type="entry name" value="Ribonuclease H-like superfamily/Ribonuclease H"/>
    <property type="match status" value="1"/>
</dbReference>
<comment type="caution">
    <text evidence="2">The sequence shown here is derived from an EMBL/GenBank/DDBJ whole genome shotgun (WGS) entry which is preliminary data.</text>
</comment>
<organism evidence="2 3">
    <name type="scientific">Rubus argutus</name>
    <name type="common">Southern blackberry</name>
    <dbReference type="NCBI Taxonomy" id="59490"/>
    <lineage>
        <taxon>Eukaryota</taxon>
        <taxon>Viridiplantae</taxon>
        <taxon>Streptophyta</taxon>
        <taxon>Embryophyta</taxon>
        <taxon>Tracheophyta</taxon>
        <taxon>Spermatophyta</taxon>
        <taxon>Magnoliopsida</taxon>
        <taxon>eudicotyledons</taxon>
        <taxon>Gunneridae</taxon>
        <taxon>Pentapetalae</taxon>
        <taxon>rosids</taxon>
        <taxon>fabids</taxon>
        <taxon>Rosales</taxon>
        <taxon>Rosaceae</taxon>
        <taxon>Rosoideae</taxon>
        <taxon>Rosoideae incertae sedis</taxon>
        <taxon>Rubus</taxon>
    </lineage>
</organism>
<accession>A0AAW1Y4T3</accession>
<gene>
    <name evidence="2" type="ORF">M0R45_008673</name>
</gene>
<evidence type="ECO:0000313" key="2">
    <source>
        <dbReference type="EMBL" id="KAK9943050.1"/>
    </source>
</evidence>
<dbReference type="Pfam" id="PF13456">
    <property type="entry name" value="RVT_3"/>
    <property type="match status" value="1"/>
</dbReference>
<protein>
    <recommendedName>
        <fullName evidence="1">RNase H type-1 domain-containing protein</fullName>
    </recommendedName>
</protein>
<reference evidence="2 3" key="1">
    <citation type="journal article" date="2023" name="G3 (Bethesda)">
        <title>A chromosome-length genome assembly and annotation of blackberry (Rubus argutus, cv. 'Hillquist').</title>
        <authorList>
            <person name="Bruna T."/>
            <person name="Aryal R."/>
            <person name="Dudchenko O."/>
            <person name="Sargent D.J."/>
            <person name="Mead D."/>
            <person name="Buti M."/>
            <person name="Cavallini A."/>
            <person name="Hytonen T."/>
            <person name="Andres J."/>
            <person name="Pham M."/>
            <person name="Weisz D."/>
            <person name="Mascagni F."/>
            <person name="Usai G."/>
            <person name="Natali L."/>
            <person name="Bassil N."/>
            <person name="Fernandez G.E."/>
            <person name="Lomsadze A."/>
            <person name="Armour M."/>
            <person name="Olukolu B."/>
            <person name="Poorten T."/>
            <person name="Britton C."/>
            <person name="Davik J."/>
            <person name="Ashrafi H."/>
            <person name="Aiden E.L."/>
            <person name="Borodovsky M."/>
            <person name="Worthington M."/>
        </authorList>
    </citation>
    <scope>NUCLEOTIDE SEQUENCE [LARGE SCALE GENOMIC DNA]</scope>
    <source>
        <strain evidence="2">PI 553951</strain>
    </source>
</reference>
<name>A0AAW1Y4T3_RUBAR</name>
<feature type="domain" description="RNase H type-1" evidence="1">
    <location>
        <begin position="130"/>
        <end position="250"/>
    </location>
</feature>
<dbReference type="InterPro" id="IPR036397">
    <property type="entry name" value="RNaseH_sf"/>
</dbReference>
<dbReference type="InterPro" id="IPR012337">
    <property type="entry name" value="RNaseH-like_sf"/>
</dbReference>
<dbReference type="InterPro" id="IPR052929">
    <property type="entry name" value="RNase_H-like_EbsB-rel"/>
</dbReference>
<evidence type="ECO:0000259" key="1">
    <source>
        <dbReference type="Pfam" id="PF13456"/>
    </source>
</evidence>
<dbReference type="PANTHER" id="PTHR47074">
    <property type="entry name" value="BNAC02G40300D PROTEIN"/>
    <property type="match status" value="1"/>
</dbReference>
<dbReference type="GO" id="GO:0003676">
    <property type="term" value="F:nucleic acid binding"/>
    <property type="evidence" value="ECO:0007669"/>
    <property type="project" value="InterPro"/>
</dbReference>
<evidence type="ECO:0000313" key="3">
    <source>
        <dbReference type="Proteomes" id="UP001457282"/>
    </source>
</evidence>
<dbReference type="GO" id="GO:0004523">
    <property type="term" value="F:RNA-DNA hybrid ribonuclease activity"/>
    <property type="evidence" value="ECO:0007669"/>
    <property type="project" value="InterPro"/>
</dbReference>
<dbReference type="PANTHER" id="PTHR47074:SF48">
    <property type="entry name" value="POLYNUCLEOTIDYL TRANSFERASE, RIBONUCLEASE H-LIKE SUPERFAMILY PROTEIN"/>
    <property type="match status" value="1"/>
</dbReference>
<dbReference type="EMBL" id="JBEDUW010000002">
    <property type="protein sequence ID" value="KAK9943050.1"/>
    <property type="molecule type" value="Genomic_DNA"/>
</dbReference>
<dbReference type="Proteomes" id="UP001457282">
    <property type="component" value="Unassembled WGS sequence"/>
</dbReference>
<proteinExistence type="predicted"/>
<dbReference type="SUPFAM" id="SSF53098">
    <property type="entry name" value="Ribonuclease H-like"/>
    <property type="match status" value="1"/>
</dbReference>
<dbReference type="InterPro" id="IPR002156">
    <property type="entry name" value="RNaseH_domain"/>
</dbReference>
<dbReference type="InterPro" id="IPR044730">
    <property type="entry name" value="RNase_H-like_dom_plant"/>
</dbReference>
<sequence>MDLPLPDPHPLGLWIFGSAHGEPEFQQFSELQSLPIAANPMVSTLDWLASCFESLSKTNFAWLLFALWCVWKERNQRVWHDKRCMVEALVFQTKAQFHLFLSSRFPNSPPCLQRVQLPWQAPPVGWLKGNSDGAFDHATCTGGIGVIIRDWSGMVMGGICQFVSHVSSPEMIEALACRATCELALTLSFSPIAFEVDSMLVVQAVHAFGPNTFVLGRIYDDISVCLLDLFGSSVSHVYRSSNSAAHKLAK</sequence>